<evidence type="ECO:0000256" key="1">
    <source>
        <dbReference type="SAM" id="MobiDB-lite"/>
    </source>
</evidence>
<organism evidence="3 4">
    <name type="scientific">Prorocentrum cordatum</name>
    <dbReference type="NCBI Taxonomy" id="2364126"/>
    <lineage>
        <taxon>Eukaryota</taxon>
        <taxon>Sar</taxon>
        <taxon>Alveolata</taxon>
        <taxon>Dinophyceae</taxon>
        <taxon>Prorocentrales</taxon>
        <taxon>Prorocentraceae</taxon>
        <taxon>Prorocentrum</taxon>
    </lineage>
</organism>
<evidence type="ECO:0000313" key="3">
    <source>
        <dbReference type="EMBL" id="CAK0874260.1"/>
    </source>
</evidence>
<evidence type="ECO:0000313" key="4">
    <source>
        <dbReference type="Proteomes" id="UP001189429"/>
    </source>
</evidence>
<proteinExistence type="predicted"/>
<accession>A0ABN9VQ34</accession>
<keyword evidence="2" id="KW-0472">Membrane</keyword>
<feature type="transmembrane region" description="Helical" evidence="2">
    <location>
        <begin position="72"/>
        <end position="93"/>
    </location>
</feature>
<reference evidence="3" key="1">
    <citation type="submission" date="2023-10" db="EMBL/GenBank/DDBJ databases">
        <authorList>
            <person name="Chen Y."/>
            <person name="Shah S."/>
            <person name="Dougan E. K."/>
            <person name="Thang M."/>
            <person name="Chan C."/>
        </authorList>
    </citation>
    <scope>NUCLEOTIDE SEQUENCE [LARGE SCALE GENOMIC DNA]</scope>
</reference>
<protein>
    <submittedName>
        <fullName evidence="3">Uncharacterized protein</fullName>
    </submittedName>
</protein>
<evidence type="ECO:0000256" key="2">
    <source>
        <dbReference type="SAM" id="Phobius"/>
    </source>
</evidence>
<feature type="compositionally biased region" description="Low complexity" evidence="1">
    <location>
        <begin position="461"/>
        <end position="481"/>
    </location>
</feature>
<keyword evidence="2" id="KW-0812">Transmembrane</keyword>
<comment type="caution">
    <text evidence="3">The sequence shown here is derived from an EMBL/GenBank/DDBJ whole genome shotgun (WGS) entry which is preliminary data.</text>
</comment>
<keyword evidence="4" id="KW-1185">Reference proteome</keyword>
<feature type="non-terminal residue" evidence="3">
    <location>
        <position position="525"/>
    </location>
</feature>
<dbReference type="EMBL" id="CAUYUJ010017377">
    <property type="protein sequence ID" value="CAK0874260.1"/>
    <property type="molecule type" value="Genomic_DNA"/>
</dbReference>
<name>A0ABN9VQ34_9DINO</name>
<feature type="region of interest" description="Disordered" evidence="1">
    <location>
        <begin position="453"/>
        <end position="481"/>
    </location>
</feature>
<dbReference type="Proteomes" id="UP001189429">
    <property type="component" value="Unassembled WGS sequence"/>
</dbReference>
<gene>
    <name evidence="3" type="ORF">PCOR1329_LOCUS59217</name>
</gene>
<sequence>MQDIAHHAADVLRYGAQALGATVVARAAAPNCGACSPHLACPAPPTLSCPACVCAGAGGHVVEPSCLGLVTAYSVAALTIGLAFGAVGGAWAARRLLGPTPRQPPAVVEFVDGIDIAALAAQQVRSFHVLRYRVGGVPLWHERLLLGVNGGLGYTHTPDFDDYDEPIVVGPDVRAVLQLAGQGDTPPALAGVAVHRFRRLPTAAELWAAVARSVAADYPRPPDPLPLALAAGSVVGVPPGPFPLADPAAAAAPLPAALPPPPGGEGAALPAGAAAPLAMPPAAAAAAAAPLGVAPGVAALAAALGAVPPGPAGPLPLVPAPALEAAPAAAAPGAPAPTGDFRVLPMLLNPRGERERRFGETVNALAEDPCAGLARARAGAFMSTMAGAPAAWRQKWLTSMALPDEDEHAKLHETLCRVLDLAVVCDQLQIAEMASFEIIARQLQLLEERVYETRSPPPSGAAPKAKAAARGGASAGTSSSPETSYFLGAGVSKANLCTSPKLLEYIADQMRAEAAISKERRKARE</sequence>
<keyword evidence="2" id="KW-1133">Transmembrane helix</keyword>